<feature type="transmembrane region" description="Helical" evidence="1">
    <location>
        <begin position="61"/>
        <end position="81"/>
    </location>
</feature>
<keyword evidence="1" id="KW-0472">Membrane</keyword>
<keyword evidence="3" id="KW-1185">Reference proteome</keyword>
<organism evidence="2 3">
    <name type="scientific">Agromyces lapidis</name>
    <dbReference type="NCBI Taxonomy" id="279574"/>
    <lineage>
        <taxon>Bacteria</taxon>
        <taxon>Bacillati</taxon>
        <taxon>Actinomycetota</taxon>
        <taxon>Actinomycetes</taxon>
        <taxon>Micrococcales</taxon>
        <taxon>Microbacteriaceae</taxon>
        <taxon>Agromyces</taxon>
    </lineage>
</organism>
<dbReference type="Proteomes" id="UP001589667">
    <property type="component" value="Unassembled WGS sequence"/>
</dbReference>
<gene>
    <name evidence="2" type="ORF">ACFFQV_03140</name>
</gene>
<evidence type="ECO:0000313" key="2">
    <source>
        <dbReference type="EMBL" id="MFB9641278.1"/>
    </source>
</evidence>
<comment type="caution">
    <text evidence="2">The sequence shown here is derived from an EMBL/GenBank/DDBJ whole genome shotgun (WGS) entry which is preliminary data.</text>
</comment>
<feature type="transmembrane region" description="Helical" evidence="1">
    <location>
        <begin position="159"/>
        <end position="180"/>
    </location>
</feature>
<sequence length="348" mass="36037">MTAPMYPPPPSDALNTIEHMRDAVFFDEPGRARRVQRFWILLVLSSAIAASGVVGDSTATVIGAMIVAPMMLPIQGTMLATVLGERVNFGRSLFTMIAGAAAAIAIGYLVGLLVVVPQTAATNPQIGERATPDLMSLFGALATGAVASIALVRKDISDTLPGVAIAISLVPPLVVVGVAAESGDYAASIGSLLLFVANVAAILGTGVVVMAFYRVQRWGSFPVGDGAQAKTATGSIRPLATVNRRRSHITIAVLLVLIAIPLTISTYRTVATTMASSDVDSAARSWVDDEDLEVLGIAAEPTGYVVRVTGGDSMPDISSLRSALEADGIDPATVAVEWVPTTRVVVGD</sequence>
<reference evidence="2 3" key="1">
    <citation type="submission" date="2024-09" db="EMBL/GenBank/DDBJ databases">
        <authorList>
            <person name="Sun Q."/>
            <person name="Mori K."/>
        </authorList>
    </citation>
    <scope>NUCLEOTIDE SEQUENCE [LARGE SCALE GENOMIC DNA]</scope>
    <source>
        <strain evidence="2 3">JCM 14321</strain>
    </source>
</reference>
<feature type="transmembrane region" description="Helical" evidence="1">
    <location>
        <begin position="249"/>
        <end position="267"/>
    </location>
</feature>
<feature type="transmembrane region" description="Helical" evidence="1">
    <location>
        <begin position="93"/>
        <end position="114"/>
    </location>
</feature>
<dbReference type="RefSeq" id="WP_170296112.1">
    <property type="nucleotide sequence ID" value="NZ_BAAANI010000006.1"/>
</dbReference>
<evidence type="ECO:0000256" key="1">
    <source>
        <dbReference type="SAM" id="Phobius"/>
    </source>
</evidence>
<accession>A0ABV5SLR4</accession>
<dbReference type="InterPro" id="IPR005240">
    <property type="entry name" value="DUF389"/>
</dbReference>
<dbReference type="PANTHER" id="PTHR20992:SF9">
    <property type="entry name" value="AT15442P-RELATED"/>
    <property type="match status" value="1"/>
</dbReference>
<feature type="transmembrane region" description="Helical" evidence="1">
    <location>
        <begin position="38"/>
        <end position="55"/>
    </location>
</feature>
<feature type="transmembrane region" description="Helical" evidence="1">
    <location>
        <begin position="134"/>
        <end position="152"/>
    </location>
</feature>
<dbReference type="PANTHER" id="PTHR20992">
    <property type="entry name" value="AT15442P-RELATED"/>
    <property type="match status" value="1"/>
</dbReference>
<dbReference type="EMBL" id="JBHMBL010000001">
    <property type="protein sequence ID" value="MFB9641278.1"/>
    <property type="molecule type" value="Genomic_DNA"/>
</dbReference>
<keyword evidence="1" id="KW-1133">Transmembrane helix</keyword>
<evidence type="ECO:0000313" key="3">
    <source>
        <dbReference type="Proteomes" id="UP001589667"/>
    </source>
</evidence>
<name>A0ABV5SLR4_9MICO</name>
<feature type="transmembrane region" description="Helical" evidence="1">
    <location>
        <begin position="192"/>
        <end position="213"/>
    </location>
</feature>
<dbReference type="Pfam" id="PF04087">
    <property type="entry name" value="DUF389"/>
    <property type="match status" value="1"/>
</dbReference>
<proteinExistence type="predicted"/>
<protein>
    <submittedName>
        <fullName evidence="2">DUF389 domain-containing protein</fullName>
    </submittedName>
</protein>
<keyword evidence="1" id="KW-0812">Transmembrane</keyword>